<keyword evidence="4" id="KW-0805">Transcription regulation</keyword>
<dbReference type="FunFam" id="3.30.450.20:FF:000015">
    <property type="entry name" value="Hypoxia-inducible factor 1-alpha isoform 1"/>
    <property type="match status" value="1"/>
</dbReference>
<proteinExistence type="predicted"/>
<dbReference type="GO" id="GO:0000981">
    <property type="term" value="F:DNA-binding transcription factor activity, RNA polymerase II-specific"/>
    <property type="evidence" value="ECO:0007669"/>
    <property type="project" value="TreeGrafter"/>
</dbReference>
<dbReference type="InterPro" id="IPR035965">
    <property type="entry name" value="PAS-like_dom_sf"/>
</dbReference>
<keyword evidence="6" id="KW-0010">Activator</keyword>
<gene>
    <name evidence="13" type="ORF">SNE40_011000</name>
</gene>
<comment type="caution">
    <text evidence="13">The sequence shown here is derived from an EMBL/GenBank/DDBJ whole genome shotgun (WGS) entry which is preliminary data.</text>
</comment>
<dbReference type="PRINTS" id="PR00785">
    <property type="entry name" value="NCTRNSLOCATR"/>
</dbReference>
<evidence type="ECO:0000256" key="7">
    <source>
        <dbReference type="ARBA" id="ARBA00023163"/>
    </source>
</evidence>
<organism evidence="13 14">
    <name type="scientific">Patella caerulea</name>
    <name type="common">Rayed Mediterranean limpet</name>
    <dbReference type="NCBI Taxonomy" id="87958"/>
    <lineage>
        <taxon>Eukaryota</taxon>
        <taxon>Metazoa</taxon>
        <taxon>Spiralia</taxon>
        <taxon>Lophotrochozoa</taxon>
        <taxon>Mollusca</taxon>
        <taxon>Gastropoda</taxon>
        <taxon>Patellogastropoda</taxon>
        <taxon>Patelloidea</taxon>
        <taxon>Patellidae</taxon>
        <taxon>Patella</taxon>
    </lineage>
</organism>
<dbReference type="GO" id="GO:0005667">
    <property type="term" value="C:transcription regulator complex"/>
    <property type="evidence" value="ECO:0007669"/>
    <property type="project" value="InterPro"/>
</dbReference>
<evidence type="ECO:0000256" key="2">
    <source>
        <dbReference type="ARBA" id="ARBA00022737"/>
    </source>
</evidence>
<feature type="region of interest" description="Disordered" evidence="10">
    <location>
        <begin position="482"/>
        <end position="503"/>
    </location>
</feature>
<dbReference type="Pfam" id="PF14598">
    <property type="entry name" value="PAS_11"/>
    <property type="match status" value="1"/>
</dbReference>
<dbReference type="Gene3D" id="3.30.450.20">
    <property type="entry name" value="PAS domain"/>
    <property type="match status" value="2"/>
</dbReference>
<keyword evidence="8" id="KW-0539">Nucleus</keyword>
<evidence type="ECO:0000256" key="8">
    <source>
        <dbReference type="ARBA" id="ARBA00023242"/>
    </source>
</evidence>
<comment type="subcellular location">
    <subcellularLocation>
        <location evidence="1">Nucleus</location>
    </subcellularLocation>
</comment>
<dbReference type="Pfam" id="PF00989">
    <property type="entry name" value="PAS"/>
    <property type="match status" value="1"/>
</dbReference>
<dbReference type="InterPro" id="IPR014887">
    <property type="entry name" value="HIF-1_CTAD"/>
</dbReference>
<feature type="domain" description="PAS" evidence="11">
    <location>
        <begin position="93"/>
        <end position="164"/>
    </location>
</feature>
<dbReference type="InterPro" id="IPR036638">
    <property type="entry name" value="HLH_DNA-bd_sf"/>
</dbReference>
<protein>
    <recommendedName>
        <fullName evidence="15">Hypoxia-inducible factor 1-alpha</fullName>
    </recommendedName>
</protein>
<dbReference type="GO" id="GO:0000977">
    <property type="term" value="F:RNA polymerase II transcription regulatory region sequence-specific DNA binding"/>
    <property type="evidence" value="ECO:0007669"/>
    <property type="project" value="TreeGrafter"/>
</dbReference>
<dbReference type="InterPro" id="IPR011598">
    <property type="entry name" value="bHLH_dom"/>
</dbReference>
<dbReference type="Pfam" id="PF08778">
    <property type="entry name" value="HIF-1a_CTAD"/>
    <property type="match status" value="1"/>
</dbReference>
<evidence type="ECO:0000256" key="3">
    <source>
        <dbReference type="ARBA" id="ARBA00022843"/>
    </source>
</evidence>
<sequence>MCRAYVRGPVDKDEISFSRNTEKRKEKSRDAARCRRSKETEVYCDLSQNLPLPTSITSQLDKASIMRLSISYLNVCNILDLKQQRKDEVDSEQEKKMDALCSKALEGFLFILSKEGDIVYVSDTVSKYLGIQQIELTGQSIYEFAHPCDHDEIKEIMSVKPNNSKDQFSDERIFFIRMKCTLTSKGRNVNLKSASYKVLKCTGRLVTQDSHKEMKNGRTDAAKIYPYLTAIGETIPHPANIEVPLDGSTFLTKHDMDMHFTYCDDRVQDLVGYESNELVGQSMYNYHHALDSHVVEKAFKDLFAKGQTMTGQYRFLAKKGGYAWVVTQGTIIYNNRTQKPQWVVCVHYVLSKVENKEAILSEVQLPTADDLLEPFRFELSTDKIFAPKTKDMEQPFFVPPELKKTLDMNEPEDLTHLAPTAGEGCIPLNFPSCSLGGSNSSLYEGESMPLMKDVPFCGTFKEEPDTVQRSICRQKQNYISSNNASPMSLSPRIGSPEDYKTTASPTSVDIMERFFSSMDTKQTFQTKSRPKKPESEMLQRAPFIPMNSEEDFSLVPPSTSDLFTLHNDFNPGLFGRTESVFMPKEAIFEVPPQPRVRQNFRDMMGESTSMASMEQPPSTRPMQVKRPHDMTSLEKGPPRVKRMRTDHPVELNAPPLLGVNGNSRDSVLLNLLLTGEDRSHGYKVKSPFMNFNDGRGRGGSIRSGGNNQLLTSSQCLSYLLPGLTQQDYEVNAPIQNSNLLQGADLLRALDVDVPGYKIRPSIPNKN</sequence>
<dbReference type="GO" id="GO:0046983">
    <property type="term" value="F:protein dimerization activity"/>
    <property type="evidence" value="ECO:0007669"/>
    <property type="project" value="InterPro"/>
</dbReference>
<accession>A0AAN8K234</accession>
<keyword evidence="3" id="KW-0832">Ubl conjugation</keyword>
<evidence type="ECO:0000256" key="5">
    <source>
        <dbReference type="ARBA" id="ARBA00023125"/>
    </source>
</evidence>
<feature type="domain" description="BHLH" evidence="12">
    <location>
        <begin position="23"/>
        <end position="76"/>
    </location>
</feature>
<evidence type="ECO:0000256" key="4">
    <source>
        <dbReference type="ARBA" id="ARBA00023015"/>
    </source>
</evidence>
<dbReference type="GO" id="GO:0071456">
    <property type="term" value="P:cellular response to hypoxia"/>
    <property type="evidence" value="ECO:0007669"/>
    <property type="project" value="TreeGrafter"/>
</dbReference>
<dbReference type="PANTHER" id="PTHR23043">
    <property type="entry name" value="HYPOXIA-INDUCIBLE FACTOR 1 ALPHA"/>
    <property type="match status" value="1"/>
</dbReference>
<dbReference type="SMART" id="SM00086">
    <property type="entry name" value="PAC"/>
    <property type="match status" value="1"/>
</dbReference>
<dbReference type="SUPFAM" id="SSF47459">
    <property type="entry name" value="HLH, helix-loop-helix DNA-binding domain"/>
    <property type="match status" value="1"/>
</dbReference>
<feature type="region of interest" description="Disordered" evidence="10">
    <location>
        <begin position="608"/>
        <end position="641"/>
    </location>
</feature>
<dbReference type="CDD" id="cd00130">
    <property type="entry name" value="PAS"/>
    <property type="match status" value="2"/>
</dbReference>
<dbReference type="FunFam" id="3.30.450.20:FF:000005">
    <property type="entry name" value="Hypoxia-inducible factor 1 subunit alpha"/>
    <property type="match status" value="1"/>
</dbReference>
<feature type="compositionally biased region" description="Polar residues" evidence="10">
    <location>
        <begin position="608"/>
        <end position="621"/>
    </location>
</feature>
<dbReference type="PANTHER" id="PTHR23043:SF17">
    <property type="entry name" value="PROTEIN SIMILAR"/>
    <property type="match status" value="1"/>
</dbReference>
<keyword evidence="5" id="KW-0238">DNA-binding</keyword>
<dbReference type="Proteomes" id="UP001347796">
    <property type="component" value="Unassembled WGS sequence"/>
</dbReference>
<dbReference type="InterPro" id="IPR001610">
    <property type="entry name" value="PAC"/>
</dbReference>
<keyword evidence="7" id="KW-0804">Transcription</keyword>
<keyword evidence="9" id="KW-0379">Hydroxylation</keyword>
<dbReference type="PROSITE" id="PS50888">
    <property type="entry name" value="BHLH"/>
    <property type="match status" value="1"/>
</dbReference>
<keyword evidence="2" id="KW-0677">Repeat</keyword>
<dbReference type="NCBIfam" id="TIGR00229">
    <property type="entry name" value="sensory_box"/>
    <property type="match status" value="1"/>
</dbReference>
<dbReference type="InterPro" id="IPR001067">
    <property type="entry name" value="Nuc_translocat"/>
</dbReference>
<evidence type="ECO:0000259" key="11">
    <source>
        <dbReference type="PROSITE" id="PS50112"/>
    </source>
</evidence>
<dbReference type="GO" id="GO:0005737">
    <property type="term" value="C:cytoplasm"/>
    <property type="evidence" value="ECO:0007669"/>
    <property type="project" value="InterPro"/>
</dbReference>
<evidence type="ECO:0000256" key="1">
    <source>
        <dbReference type="ARBA" id="ARBA00004123"/>
    </source>
</evidence>
<dbReference type="GO" id="GO:0005634">
    <property type="term" value="C:nucleus"/>
    <property type="evidence" value="ECO:0007669"/>
    <property type="project" value="UniProtKB-SubCell"/>
</dbReference>
<dbReference type="SMART" id="SM00091">
    <property type="entry name" value="PAS"/>
    <property type="match status" value="2"/>
</dbReference>
<dbReference type="SUPFAM" id="SSF55785">
    <property type="entry name" value="PYP-like sensor domain (PAS domain)"/>
    <property type="match status" value="2"/>
</dbReference>
<evidence type="ECO:0000256" key="9">
    <source>
        <dbReference type="ARBA" id="ARBA00023278"/>
    </source>
</evidence>
<dbReference type="CDD" id="cd11433">
    <property type="entry name" value="bHLH-PAS_HIF"/>
    <property type="match status" value="1"/>
</dbReference>
<evidence type="ECO:0000313" key="13">
    <source>
        <dbReference type="EMBL" id="KAK6183533.1"/>
    </source>
</evidence>
<name>A0AAN8K234_PATCE</name>
<reference evidence="13 14" key="1">
    <citation type="submission" date="2024-01" db="EMBL/GenBank/DDBJ databases">
        <title>The genome of the rayed Mediterranean limpet Patella caerulea (Linnaeus, 1758).</title>
        <authorList>
            <person name="Anh-Thu Weber A."/>
            <person name="Halstead-Nussloch G."/>
        </authorList>
    </citation>
    <scope>NUCLEOTIDE SEQUENCE [LARGE SCALE GENOMIC DNA]</scope>
    <source>
        <strain evidence="13">AATW-2023a</strain>
        <tissue evidence="13">Whole specimen</tissue>
    </source>
</reference>
<dbReference type="PROSITE" id="PS50112">
    <property type="entry name" value="PAS"/>
    <property type="match status" value="2"/>
</dbReference>
<keyword evidence="14" id="KW-1185">Reference proteome</keyword>
<evidence type="ECO:0008006" key="15">
    <source>
        <dbReference type="Google" id="ProtNLM"/>
    </source>
</evidence>
<dbReference type="InterPro" id="IPR000014">
    <property type="entry name" value="PAS"/>
</dbReference>
<dbReference type="InterPro" id="IPR013767">
    <property type="entry name" value="PAS_fold"/>
</dbReference>
<dbReference type="AlphaFoldDB" id="A0AAN8K234"/>
<evidence type="ECO:0000313" key="14">
    <source>
        <dbReference type="Proteomes" id="UP001347796"/>
    </source>
</evidence>
<evidence type="ECO:0000256" key="6">
    <source>
        <dbReference type="ARBA" id="ARBA00023159"/>
    </source>
</evidence>
<feature type="domain" description="PAS" evidence="11">
    <location>
        <begin position="255"/>
        <end position="306"/>
    </location>
</feature>
<dbReference type="EMBL" id="JAZGQO010000007">
    <property type="protein sequence ID" value="KAK6183533.1"/>
    <property type="molecule type" value="Genomic_DNA"/>
</dbReference>
<evidence type="ECO:0000259" key="12">
    <source>
        <dbReference type="PROSITE" id="PS50888"/>
    </source>
</evidence>
<dbReference type="Pfam" id="PF23171">
    <property type="entry name" value="bHLH_HIF1A"/>
    <property type="match status" value="1"/>
</dbReference>
<evidence type="ECO:0000256" key="10">
    <source>
        <dbReference type="SAM" id="MobiDB-lite"/>
    </source>
</evidence>